<organism evidence="3 4">
    <name type="scientific">Paraconexibacter antarcticus</name>
    <dbReference type="NCBI Taxonomy" id="2949664"/>
    <lineage>
        <taxon>Bacteria</taxon>
        <taxon>Bacillati</taxon>
        <taxon>Actinomycetota</taxon>
        <taxon>Thermoleophilia</taxon>
        <taxon>Solirubrobacterales</taxon>
        <taxon>Paraconexibacteraceae</taxon>
        <taxon>Paraconexibacter</taxon>
    </lineage>
</organism>
<keyword evidence="4" id="KW-1185">Reference proteome</keyword>
<dbReference type="PANTHER" id="PTHR37294">
    <property type="entry name" value="3'-5' EXORIBONUCLEASE YHAM"/>
    <property type="match status" value="1"/>
</dbReference>
<name>A0ABY5DYK8_9ACTN</name>
<gene>
    <name evidence="3" type="ORF">NBH00_23950</name>
</gene>
<feature type="region of interest" description="Disordered" evidence="2">
    <location>
        <begin position="114"/>
        <end position="138"/>
    </location>
</feature>
<dbReference type="InterPro" id="IPR050798">
    <property type="entry name" value="YhaM_exoribonuc/phosphodiest"/>
</dbReference>
<evidence type="ECO:0000256" key="2">
    <source>
        <dbReference type="SAM" id="MobiDB-lite"/>
    </source>
</evidence>
<dbReference type="PANTHER" id="PTHR37294:SF1">
    <property type="entry name" value="3'-5' EXORIBONUCLEASE YHAM"/>
    <property type="match status" value="1"/>
</dbReference>
<dbReference type="SUPFAM" id="SSF109604">
    <property type="entry name" value="HD-domain/PDEase-like"/>
    <property type="match status" value="1"/>
</dbReference>
<protein>
    <submittedName>
        <fullName evidence="3">Uncharacterized protein</fullName>
    </submittedName>
</protein>
<evidence type="ECO:0000313" key="3">
    <source>
        <dbReference type="EMBL" id="UTI67113.1"/>
    </source>
</evidence>
<proteinExistence type="predicted"/>
<accession>A0ABY5DYK8</accession>
<keyword evidence="1" id="KW-0378">Hydrolase</keyword>
<sequence length="149" mass="15466">MAMTDAGRLIGEIPLGYYRVRRELDAMPGFPAETAQALLHIILSHHGRLEHGSPVLPATREATLVHFLDNLGGRLGAYDRLEKTLPPGTDWSAFDRVVGGGAFFGAGTGTPPAVAGPAPLLDGPPPFAAPRGTPAERPAVAASAAFHAA</sequence>
<dbReference type="EMBL" id="CP098502">
    <property type="protein sequence ID" value="UTI67113.1"/>
    <property type="molecule type" value="Genomic_DNA"/>
</dbReference>
<evidence type="ECO:0000313" key="4">
    <source>
        <dbReference type="Proteomes" id="UP001056035"/>
    </source>
</evidence>
<reference evidence="3 4" key="1">
    <citation type="submission" date="2022-06" db="EMBL/GenBank/DDBJ databases">
        <title>Paraconexibacter antarcticus.</title>
        <authorList>
            <person name="Kim C.S."/>
        </authorList>
    </citation>
    <scope>NUCLEOTIDE SEQUENCE [LARGE SCALE GENOMIC DNA]</scope>
    <source>
        <strain evidence="3 4">02-257</strain>
    </source>
</reference>
<evidence type="ECO:0000256" key="1">
    <source>
        <dbReference type="ARBA" id="ARBA00022801"/>
    </source>
</evidence>
<dbReference type="Proteomes" id="UP001056035">
    <property type="component" value="Chromosome"/>
</dbReference>